<keyword evidence="4" id="KW-1185">Reference proteome</keyword>
<gene>
    <name evidence="3" type="ordered locus">Nitsa_0494</name>
</gene>
<feature type="compositionally biased region" description="Basic residues" evidence="1">
    <location>
        <begin position="145"/>
        <end position="158"/>
    </location>
</feature>
<dbReference type="STRING" id="749222.Nitsa_0494"/>
<feature type="chain" id="PRO_5003215330" evidence="2">
    <location>
        <begin position="26"/>
        <end position="172"/>
    </location>
</feature>
<feature type="region of interest" description="Disordered" evidence="1">
    <location>
        <begin position="25"/>
        <end position="49"/>
    </location>
</feature>
<evidence type="ECO:0000256" key="2">
    <source>
        <dbReference type="SAM" id="SignalP"/>
    </source>
</evidence>
<evidence type="ECO:0000313" key="4">
    <source>
        <dbReference type="Proteomes" id="UP000008633"/>
    </source>
</evidence>
<feature type="signal peptide" evidence="2">
    <location>
        <begin position="1"/>
        <end position="25"/>
    </location>
</feature>
<protein>
    <submittedName>
        <fullName evidence="3">Uncharacterized protein</fullName>
    </submittedName>
</protein>
<reference evidence="4" key="2">
    <citation type="submission" date="2011-01" db="EMBL/GenBank/DDBJ databases">
        <title>The complete genome of Nitratifractor salsuginis DSM 16511.</title>
        <authorList>
            <consortium name="US DOE Joint Genome Institute (JGI-PGF)"/>
            <person name="Lucas S."/>
            <person name="Copeland A."/>
            <person name="Lapidus A."/>
            <person name="Bruce D."/>
            <person name="Goodwin L."/>
            <person name="Pitluck S."/>
            <person name="Kyrpides N."/>
            <person name="Mavromatis K."/>
            <person name="Ivanova N."/>
            <person name="Mikhailova N."/>
            <person name="Zeytun A."/>
            <person name="Detter J.C."/>
            <person name="Tapia R."/>
            <person name="Han C."/>
            <person name="Land M."/>
            <person name="Hauser L."/>
            <person name="Markowitz V."/>
            <person name="Cheng J.-F."/>
            <person name="Hugenholtz P."/>
            <person name="Woyke T."/>
            <person name="Wu D."/>
            <person name="Tindall B."/>
            <person name="Schuetze A."/>
            <person name="Brambilla E."/>
            <person name="Klenk H.-P."/>
            <person name="Eisen J.A."/>
        </authorList>
    </citation>
    <scope>NUCLEOTIDE SEQUENCE [LARGE SCALE GENOMIC DNA]</scope>
    <source>
        <strain evidence="4">DSM 16511 / JCM 12458 / E9I37-1</strain>
    </source>
</reference>
<feature type="region of interest" description="Disordered" evidence="1">
    <location>
        <begin position="96"/>
        <end position="126"/>
    </location>
</feature>
<keyword evidence="2" id="KW-0732">Signal</keyword>
<evidence type="ECO:0000313" key="3">
    <source>
        <dbReference type="EMBL" id="ADV45764.1"/>
    </source>
</evidence>
<reference evidence="3 4" key="1">
    <citation type="journal article" date="2011" name="Stand. Genomic Sci.">
        <title>Complete genome sequence of Nitratifractor salsuginis type strain (E9I37-1).</title>
        <authorList>
            <person name="Anderson I."/>
            <person name="Sikorski J."/>
            <person name="Zeytun A."/>
            <person name="Nolan M."/>
            <person name="Lapidus A."/>
            <person name="Lucas S."/>
            <person name="Hammon N."/>
            <person name="Deshpande S."/>
            <person name="Cheng J.F."/>
            <person name="Tapia R."/>
            <person name="Han C."/>
            <person name="Goodwin L."/>
            <person name="Pitluck S."/>
            <person name="Liolios K."/>
            <person name="Pagani I."/>
            <person name="Ivanova N."/>
            <person name="Huntemann M."/>
            <person name="Mavromatis K."/>
            <person name="Ovchinikova G."/>
            <person name="Pati A."/>
            <person name="Chen A."/>
            <person name="Palaniappan K."/>
            <person name="Land M."/>
            <person name="Hauser L."/>
            <person name="Brambilla E.M."/>
            <person name="Ngatchou-Djao O.D."/>
            <person name="Rohde M."/>
            <person name="Tindall B.J."/>
            <person name="Goker M."/>
            <person name="Detter J.C."/>
            <person name="Woyke T."/>
            <person name="Bristow J."/>
            <person name="Eisen J.A."/>
            <person name="Markowitz V."/>
            <person name="Hugenholtz P."/>
            <person name="Klenk H.P."/>
            <person name="Kyrpides N.C."/>
        </authorList>
    </citation>
    <scope>NUCLEOTIDE SEQUENCE [LARGE SCALE GENOMIC DNA]</scope>
    <source>
        <strain evidence="4">DSM 16511 / JCM 12458 / E9I37-1</strain>
    </source>
</reference>
<name>E6X0P4_NITSE</name>
<dbReference type="EMBL" id="CP002452">
    <property type="protein sequence ID" value="ADV45764.1"/>
    <property type="molecule type" value="Genomic_DNA"/>
</dbReference>
<feature type="compositionally biased region" description="Low complexity" evidence="1">
    <location>
        <begin position="108"/>
        <end position="117"/>
    </location>
</feature>
<dbReference type="KEGG" id="nsa:Nitsa_0494"/>
<dbReference type="AlphaFoldDB" id="E6X0P4"/>
<proteinExistence type="predicted"/>
<dbReference type="HOGENOM" id="CLU_1553677_0_0_7"/>
<feature type="compositionally biased region" description="Basic and acidic residues" evidence="1">
    <location>
        <begin position="96"/>
        <end position="107"/>
    </location>
</feature>
<sequence>MKILIKLFGPLFFLAAALYAGPATEAPSPSIDQGSKPLGSDSAKNESELDRLIDRYRSAPPGEKKRLLPQIRTRIVEQVTGEQKLAIVEAIKLKKLKQDRTGGEKSKSAGQKKSGSSGKRRHSHVRRTCRSVGCMMNRVRRSLRRFFHKATQKRRRPARMPSPEEILKEKRR</sequence>
<dbReference type="Proteomes" id="UP000008633">
    <property type="component" value="Chromosome"/>
</dbReference>
<dbReference type="RefSeq" id="WP_013553460.1">
    <property type="nucleotide sequence ID" value="NC_014935.1"/>
</dbReference>
<organism evidence="3 4">
    <name type="scientific">Nitratifractor salsuginis (strain DSM 16511 / JCM 12458 / E9I37-1)</name>
    <dbReference type="NCBI Taxonomy" id="749222"/>
    <lineage>
        <taxon>Bacteria</taxon>
        <taxon>Pseudomonadati</taxon>
        <taxon>Campylobacterota</taxon>
        <taxon>Epsilonproteobacteria</taxon>
        <taxon>Campylobacterales</taxon>
        <taxon>Sulfurovaceae</taxon>
        <taxon>Nitratifractor</taxon>
    </lineage>
</organism>
<accession>E6X0P4</accession>
<evidence type="ECO:0000256" key="1">
    <source>
        <dbReference type="SAM" id="MobiDB-lite"/>
    </source>
</evidence>
<feature type="region of interest" description="Disordered" evidence="1">
    <location>
        <begin position="145"/>
        <end position="172"/>
    </location>
</feature>